<dbReference type="GO" id="GO:0046872">
    <property type="term" value="F:metal ion binding"/>
    <property type="evidence" value="ECO:0007669"/>
    <property type="project" value="UniProtKB-KW"/>
</dbReference>
<dbReference type="EMBL" id="JAERRA010000002">
    <property type="protein sequence ID" value="MBL0720638.1"/>
    <property type="molecule type" value="Genomic_DNA"/>
</dbReference>
<dbReference type="SUPFAM" id="SSF50022">
    <property type="entry name" value="ISP domain"/>
    <property type="match status" value="1"/>
</dbReference>
<keyword evidence="2" id="KW-0479">Metal-binding</keyword>
<evidence type="ECO:0000313" key="8">
    <source>
        <dbReference type="Proteomes" id="UP000643207"/>
    </source>
</evidence>
<dbReference type="PROSITE" id="PS51296">
    <property type="entry name" value="RIESKE"/>
    <property type="match status" value="1"/>
</dbReference>
<proteinExistence type="predicted"/>
<evidence type="ECO:0000259" key="6">
    <source>
        <dbReference type="PROSITE" id="PS51296"/>
    </source>
</evidence>
<dbReference type="PANTHER" id="PTHR40261">
    <property type="match status" value="1"/>
</dbReference>
<gene>
    <name evidence="7" type="ORF">JI742_12160</name>
</gene>
<dbReference type="CDD" id="cd03467">
    <property type="entry name" value="Rieske"/>
    <property type="match status" value="1"/>
</dbReference>
<dbReference type="Pfam" id="PF00355">
    <property type="entry name" value="Rieske"/>
    <property type="match status" value="1"/>
</dbReference>
<dbReference type="Proteomes" id="UP000643207">
    <property type="component" value="Unassembled WGS sequence"/>
</dbReference>
<dbReference type="Gene3D" id="2.102.10.10">
    <property type="entry name" value="Rieske [2Fe-2S] iron-sulphur domain"/>
    <property type="match status" value="1"/>
</dbReference>
<organism evidence="7 8">
    <name type="scientific">Aquariibacter lacus</name>
    <dbReference type="NCBI Taxonomy" id="2801332"/>
    <lineage>
        <taxon>Bacteria</taxon>
        <taxon>Pseudomonadati</taxon>
        <taxon>Pseudomonadota</taxon>
        <taxon>Betaproteobacteria</taxon>
        <taxon>Burkholderiales</taxon>
        <taxon>Sphaerotilaceae</taxon>
        <taxon>Aquariibacter</taxon>
    </lineage>
</organism>
<feature type="region of interest" description="Disordered" evidence="5">
    <location>
        <begin position="148"/>
        <end position="175"/>
    </location>
</feature>
<sequence>MAPIRRSNCAPCRRWPCCPRCRPSASGCASRPEAVQVSVHSRGKPLCRSDELPERGKAQRFELLLADGLPQAAFVLRVDGVLRAYLNRCAHQPAELDWTPGAFWDAEGRELVCALHGAAYEPHSGRCLGGPCGRGRLQPVDVMETGGWVYGPPHAAPAPDDDNPDTPSRPSGHAS</sequence>
<dbReference type="GO" id="GO:0051537">
    <property type="term" value="F:2 iron, 2 sulfur cluster binding"/>
    <property type="evidence" value="ECO:0007669"/>
    <property type="project" value="UniProtKB-KW"/>
</dbReference>
<name>A0A9X0XGG4_9BURK</name>
<evidence type="ECO:0000256" key="3">
    <source>
        <dbReference type="ARBA" id="ARBA00023004"/>
    </source>
</evidence>
<evidence type="ECO:0000256" key="4">
    <source>
        <dbReference type="ARBA" id="ARBA00023014"/>
    </source>
</evidence>
<comment type="caution">
    <text evidence="7">The sequence shown here is derived from an EMBL/GenBank/DDBJ whole genome shotgun (WGS) entry which is preliminary data.</text>
</comment>
<protein>
    <submittedName>
        <fullName evidence="7">Rieske 2Fe-2S domain-containing protein</fullName>
    </submittedName>
</protein>
<feature type="domain" description="Rieske" evidence="6">
    <location>
        <begin position="43"/>
        <end position="151"/>
    </location>
</feature>
<evidence type="ECO:0000313" key="7">
    <source>
        <dbReference type="EMBL" id="MBL0720638.1"/>
    </source>
</evidence>
<evidence type="ECO:0000256" key="5">
    <source>
        <dbReference type="SAM" id="MobiDB-lite"/>
    </source>
</evidence>
<dbReference type="InterPro" id="IPR017941">
    <property type="entry name" value="Rieske_2Fe-2S"/>
</dbReference>
<keyword evidence="8" id="KW-1185">Reference proteome</keyword>
<keyword evidence="4" id="KW-0411">Iron-sulfur</keyword>
<keyword evidence="1" id="KW-0001">2Fe-2S</keyword>
<dbReference type="AlphaFoldDB" id="A0A9X0XGG4"/>
<evidence type="ECO:0000256" key="2">
    <source>
        <dbReference type="ARBA" id="ARBA00022723"/>
    </source>
</evidence>
<dbReference type="InterPro" id="IPR036922">
    <property type="entry name" value="Rieske_2Fe-2S_sf"/>
</dbReference>
<accession>A0A9X0XGG4</accession>
<keyword evidence="3" id="KW-0408">Iron</keyword>
<evidence type="ECO:0000256" key="1">
    <source>
        <dbReference type="ARBA" id="ARBA00022714"/>
    </source>
</evidence>
<dbReference type="PANTHER" id="PTHR40261:SF1">
    <property type="entry name" value="RIESKE DOMAIN-CONTAINING PROTEIN"/>
    <property type="match status" value="1"/>
</dbReference>
<reference evidence="7 8" key="1">
    <citation type="submission" date="2021-01" db="EMBL/GenBank/DDBJ databases">
        <title>Piscinibacter sp. Jin2 Genome sequencing and assembly.</title>
        <authorList>
            <person name="Kim I."/>
        </authorList>
    </citation>
    <scope>NUCLEOTIDE SEQUENCE [LARGE SCALE GENOMIC DNA]</scope>
    <source>
        <strain evidence="7 8">Jin2</strain>
    </source>
</reference>